<proteinExistence type="predicted"/>
<evidence type="ECO:0000259" key="1">
    <source>
        <dbReference type="Pfam" id="PF01370"/>
    </source>
</evidence>
<dbReference type="Gene3D" id="3.40.50.720">
    <property type="entry name" value="NAD(P)-binding Rossmann-like Domain"/>
    <property type="match status" value="1"/>
</dbReference>
<dbReference type="EMBL" id="VRLR01000006">
    <property type="protein sequence ID" value="TXK80503.1"/>
    <property type="molecule type" value="Genomic_DNA"/>
</dbReference>
<dbReference type="OrthoDB" id="9801056at2"/>
<dbReference type="AlphaFoldDB" id="A0A5C8LWP4"/>
<dbReference type="SUPFAM" id="SSF51735">
    <property type="entry name" value="NAD(P)-binding Rossmann-fold domains"/>
    <property type="match status" value="1"/>
</dbReference>
<dbReference type="Pfam" id="PF01370">
    <property type="entry name" value="Epimerase"/>
    <property type="match status" value="1"/>
</dbReference>
<sequence>MATVCITGSTGFIGQHLAQTLGSFTEHKLMLPVRDIQSCGTAGDITVFADLSDITEDYFAKNSCDVVIHLAARAHVTSEYLTDPLQEFRKVNCHLTLDLARKAAAAGVKRFIFLSSIGVNGISNLKPFKVTDKPAPVESYAVSKLEAEIGLLEVAKSTGMEFVIIRPPLVYGPKAPGNFGKLTALVKSGIPLPLGAVNNKRSMVSLGNLTNLITTCIDAPQAGNQTFLVSDDYDLSTTTLLRMMAKATGQSLLLLPVPVSLLKIAARVVGKQGMIDRLCGNLQIDIEHTKNTLNWRPIVTVQEAINQCFSKD</sequence>
<dbReference type="Proteomes" id="UP000321814">
    <property type="component" value="Unassembled WGS sequence"/>
</dbReference>
<gene>
    <name evidence="2" type="ORF">FU839_11110</name>
</gene>
<reference evidence="2 3" key="1">
    <citation type="submission" date="2019-08" db="EMBL/GenBank/DDBJ databases">
        <title>Draft genome analysis of Rheinheimera tangshanensis isolated from the roots of fresh rice plants (Oryza sativa).</title>
        <authorList>
            <person name="Yu Q."/>
            <person name="Qi Y."/>
            <person name="Zhang H."/>
            <person name="Pu J."/>
        </authorList>
    </citation>
    <scope>NUCLEOTIDE SEQUENCE [LARGE SCALE GENOMIC DNA]</scope>
    <source>
        <strain evidence="2 3">JA3-B52</strain>
    </source>
</reference>
<name>A0A5C8LWP4_9GAMM</name>
<dbReference type="InterPro" id="IPR050177">
    <property type="entry name" value="Lipid_A_modif_metabolic_enz"/>
</dbReference>
<accession>A0A5C8LWP4</accession>
<dbReference type="PANTHER" id="PTHR43245">
    <property type="entry name" value="BIFUNCTIONAL POLYMYXIN RESISTANCE PROTEIN ARNA"/>
    <property type="match status" value="1"/>
</dbReference>
<keyword evidence="3" id="KW-1185">Reference proteome</keyword>
<protein>
    <submittedName>
        <fullName evidence="2">NAD-dependent epimerase/dehydratase family protein</fullName>
    </submittedName>
</protein>
<comment type="caution">
    <text evidence="2">The sequence shown here is derived from an EMBL/GenBank/DDBJ whole genome shotgun (WGS) entry which is preliminary data.</text>
</comment>
<dbReference type="RefSeq" id="WP_147904408.1">
    <property type="nucleotide sequence ID" value="NZ_BAAAGC010000010.1"/>
</dbReference>
<evidence type="ECO:0000313" key="2">
    <source>
        <dbReference type="EMBL" id="TXK80503.1"/>
    </source>
</evidence>
<dbReference type="PANTHER" id="PTHR43245:SF58">
    <property type="entry name" value="BLL5923 PROTEIN"/>
    <property type="match status" value="1"/>
</dbReference>
<organism evidence="2 3">
    <name type="scientific">Rheinheimera tangshanensis</name>
    <dbReference type="NCBI Taxonomy" id="400153"/>
    <lineage>
        <taxon>Bacteria</taxon>
        <taxon>Pseudomonadati</taxon>
        <taxon>Pseudomonadota</taxon>
        <taxon>Gammaproteobacteria</taxon>
        <taxon>Chromatiales</taxon>
        <taxon>Chromatiaceae</taxon>
        <taxon>Rheinheimera</taxon>
    </lineage>
</organism>
<feature type="domain" description="NAD-dependent epimerase/dehydratase" evidence="1">
    <location>
        <begin position="4"/>
        <end position="223"/>
    </location>
</feature>
<dbReference type="InterPro" id="IPR001509">
    <property type="entry name" value="Epimerase_deHydtase"/>
</dbReference>
<dbReference type="InterPro" id="IPR036291">
    <property type="entry name" value="NAD(P)-bd_dom_sf"/>
</dbReference>
<evidence type="ECO:0000313" key="3">
    <source>
        <dbReference type="Proteomes" id="UP000321814"/>
    </source>
</evidence>